<feature type="domain" description="DNA/RNA-binding" evidence="2">
    <location>
        <begin position="243"/>
        <end position="516"/>
    </location>
</feature>
<feature type="domain" description="Telomerase activating protein Est1-like N-terminal" evidence="3">
    <location>
        <begin position="77"/>
        <end position="218"/>
    </location>
</feature>
<reference evidence="4" key="1">
    <citation type="submission" date="2023-03" db="EMBL/GenBank/DDBJ databases">
        <title>Mating type loci evolution in Malassezia.</title>
        <authorList>
            <person name="Coelho M.A."/>
        </authorList>
    </citation>
    <scope>NUCLEOTIDE SEQUENCE</scope>
    <source>
        <strain evidence="4">CBS 10434</strain>
    </source>
</reference>
<evidence type="ECO:0000313" key="4">
    <source>
        <dbReference type="EMBL" id="WFD21334.1"/>
    </source>
</evidence>
<evidence type="ECO:0000313" key="5">
    <source>
        <dbReference type="Proteomes" id="UP001220961"/>
    </source>
</evidence>
<feature type="region of interest" description="Disordered" evidence="1">
    <location>
        <begin position="730"/>
        <end position="750"/>
    </location>
</feature>
<dbReference type="Pfam" id="PF10374">
    <property type="entry name" value="EST1"/>
    <property type="match status" value="1"/>
</dbReference>
<dbReference type="Proteomes" id="UP001220961">
    <property type="component" value="Chromosome 8"/>
</dbReference>
<evidence type="ECO:0000256" key="1">
    <source>
        <dbReference type="SAM" id="MobiDB-lite"/>
    </source>
</evidence>
<dbReference type="InterPro" id="IPR019458">
    <property type="entry name" value="Est1-like_N"/>
</dbReference>
<name>A0AAF0EAE8_9BASI</name>
<organism evidence="4 5">
    <name type="scientific">Malassezia caprae</name>
    <dbReference type="NCBI Taxonomy" id="1381934"/>
    <lineage>
        <taxon>Eukaryota</taxon>
        <taxon>Fungi</taxon>
        <taxon>Dikarya</taxon>
        <taxon>Basidiomycota</taxon>
        <taxon>Ustilaginomycotina</taxon>
        <taxon>Malasseziomycetes</taxon>
        <taxon>Malasseziales</taxon>
        <taxon>Malasseziaceae</taxon>
        <taxon>Malassezia</taxon>
    </lineage>
</organism>
<evidence type="ECO:0000259" key="2">
    <source>
        <dbReference type="Pfam" id="PF10373"/>
    </source>
</evidence>
<dbReference type="PANTHER" id="PTHR15696">
    <property type="entry name" value="SMG-7 SUPPRESSOR WITH MORPHOLOGICAL EFFECT ON GENITALIA PROTEIN 7"/>
    <property type="match status" value="1"/>
</dbReference>
<keyword evidence="5" id="KW-1185">Reference proteome</keyword>
<evidence type="ECO:0000259" key="3">
    <source>
        <dbReference type="Pfam" id="PF10374"/>
    </source>
</evidence>
<dbReference type="Pfam" id="PF10373">
    <property type="entry name" value="EST1_DNA_bind"/>
    <property type="match status" value="1"/>
</dbReference>
<sequence>MNANACCVRDADAAALRREARICKQKLEEVVRLTHSGAVRTAPEPYDAEVAAARMALRHAYVALLIACPFTRGAQLVDSMIWADTTYSVIAALRAHLARLEHEAGAAPTSKGDAPKSERRSAKLSALERTLRDLRRFIGEDLAFYESLAARLVRLFDLHEVRPIVEGLGLLRGAADDSTAPPEALALAQVPAYRHQLFETLQRLLTYMGDLHRYREMHAVLPPALAPRRRGAGEPVPHDFGTALRFYHEAHLLLPDHGNPSNQLAVVALFVGDTFGAMYQYYRTLCVRVPFDKARFNLQRLLDKALEAWLASATRDDILTSWRQASFEDSPAHRVPVPQVSVRWESAQEWLASFVQLHSMYALHADLDVACVLNEALLRHLLTLTDAHELRAVDYLRIVVTSICASWAARLWRAPPSSRLPLATGTPYSRHLDASALEEHVRKAWETMHVSHVLGLLAALFVVVRQELVAMLQTQSSTAEPQLLPVGRVLRRTLPALRIGLKWVKGHLEYIHACRTHAAHASEELQRVVDQTTTASSLATDGVARLACIQRSVDARCQSFWSVLVDLVNLIRAAYPFDLLPNARDVDEAGTVYVHVMEDDDLRDLGPIRRTMHPTDESQYAVPTQSRADPAQAGSDYARILDVLVDAKVMAEFETCGLAFSDARGLFTVRVAGDDAEDPIDLAMKAVDAGREAPLAAWPPTDAPSPWPATNQALASVWGWTGPWTETPAPIGTVPWPTEPPAAAPRGWPT</sequence>
<dbReference type="InterPro" id="IPR011990">
    <property type="entry name" value="TPR-like_helical_dom_sf"/>
</dbReference>
<proteinExistence type="predicted"/>
<gene>
    <name evidence="4" type="ORF">MCAP1_003595</name>
</gene>
<dbReference type="Gene3D" id="1.25.40.10">
    <property type="entry name" value="Tetratricopeptide repeat domain"/>
    <property type="match status" value="1"/>
</dbReference>
<dbReference type="SUPFAM" id="SSF48452">
    <property type="entry name" value="TPR-like"/>
    <property type="match status" value="1"/>
</dbReference>
<dbReference type="InterPro" id="IPR018834">
    <property type="entry name" value="DNA/RNA-bd_Est1-type"/>
</dbReference>
<dbReference type="InterPro" id="IPR045153">
    <property type="entry name" value="Est1/Ebs1-like"/>
</dbReference>
<accession>A0AAF0EAE8</accession>
<protein>
    <submittedName>
        <fullName evidence="4">Uncharacterized protein</fullName>
    </submittedName>
</protein>
<dbReference type="AlphaFoldDB" id="A0AAF0EAE8"/>
<dbReference type="PANTHER" id="PTHR15696:SF36">
    <property type="entry name" value="NONSENSE-MEDIATED MRNA DECAY FACTOR"/>
    <property type="match status" value="1"/>
</dbReference>
<dbReference type="EMBL" id="CP119915">
    <property type="protein sequence ID" value="WFD21334.1"/>
    <property type="molecule type" value="Genomic_DNA"/>
</dbReference>